<proteinExistence type="predicted"/>
<dbReference type="AlphaFoldDB" id="A0A933SFC0"/>
<accession>A0A933SFC0</accession>
<dbReference type="EMBL" id="JACRIW010000090">
    <property type="protein sequence ID" value="MBI5170301.1"/>
    <property type="molecule type" value="Genomic_DNA"/>
</dbReference>
<evidence type="ECO:0000313" key="3">
    <source>
        <dbReference type="Proteomes" id="UP000696931"/>
    </source>
</evidence>
<protein>
    <submittedName>
        <fullName evidence="2">Uncharacterized protein</fullName>
    </submittedName>
</protein>
<sequence length="90" mass="10004">MTATDAATPRRGRPPLASREQVLEQIRQFARDGQLFRVHVSHPALYARARRHHGTWAAALAAAGVPSETIVADARRRSLDGRRKKSQPLD</sequence>
<organism evidence="2 3">
    <name type="scientific">Eiseniibacteriota bacterium</name>
    <dbReference type="NCBI Taxonomy" id="2212470"/>
    <lineage>
        <taxon>Bacteria</taxon>
        <taxon>Candidatus Eiseniibacteriota</taxon>
    </lineage>
</organism>
<gene>
    <name evidence="2" type="ORF">HZA61_12505</name>
</gene>
<comment type="caution">
    <text evidence="2">The sequence shown here is derived from an EMBL/GenBank/DDBJ whole genome shotgun (WGS) entry which is preliminary data.</text>
</comment>
<reference evidence="2" key="1">
    <citation type="submission" date="2020-07" db="EMBL/GenBank/DDBJ databases">
        <title>Huge and variable diversity of episymbiotic CPR bacteria and DPANN archaea in groundwater ecosystems.</title>
        <authorList>
            <person name="He C.Y."/>
            <person name="Keren R."/>
            <person name="Whittaker M."/>
            <person name="Farag I.F."/>
            <person name="Doudna J."/>
            <person name="Cate J.H.D."/>
            <person name="Banfield J.F."/>
        </authorList>
    </citation>
    <scope>NUCLEOTIDE SEQUENCE</scope>
    <source>
        <strain evidence="2">NC_groundwater_1813_Pr3_B-0.1um_71_17</strain>
    </source>
</reference>
<name>A0A933SFC0_UNCEI</name>
<evidence type="ECO:0000256" key="1">
    <source>
        <dbReference type="SAM" id="MobiDB-lite"/>
    </source>
</evidence>
<evidence type="ECO:0000313" key="2">
    <source>
        <dbReference type="EMBL" id="MBI5170301.1"/>
    </source>
</evidence>
<feature type="region of interest" description="Disordered" evidence="1">
    <location>
        <begin position="1"/>
        <end position="20"/>
    </location>
</feature>
<dbReference type="Proteomes" id="UP000696931">
    <property type="component" value="Unassembled WGS sequence"/>
</dbReference>